<accession>A0A1X4XZ99</accession>
<organism evidence="2 3">
    <name type="scientific">Desulfurella amilsii</name>
    <dbReference type="NCBI Taxonomy" id="1562698"/>
    <lineage>
        <taxon>Bacteria</taxon>
        <taxon>Pseudomonadati</taxon>
        <taxon>Campylobacterota</taxon>
        <taxon>Desulfurellia</taxon>
        <taxon>Desulfurellales</taxon>
        <taxon>Desulfurellaceae</taxon>
        <taxon>Desulfurella</taxon>
    </lineage>
</organism>
<feature type="transmembrane region" description="Helical" evidence="1">
    <location>
        <begin position="21"/>
        <end position="41"/>
    </location>
</feature>
<evidence type="ECO:0000313" key="2">
    <source>
        <dbReference type="EMBL" id="OSS42871.1"/>
    </source>
</evidence>
<protein>
    <submittedName>
        <fullName evidence="2">Uncharacterized protein</fullName>
    </submittedName>
</protein>
<sequence>MEKISVYAKNLIDYLSEIFRKINIAILFVIVIAIFGINYGLSKVLANQTLIISENAQKINSLRLEIDNNTQTIKSLEPLKTNVIYLTDKITAINTVKTILQQHNIDYTLNVNVPENASTGKYFQGLNNNSNSFLETNKIVSKDTKMSVFHYIPVQITIKNYVNYDNLTSAINELINNNLIINQISSKSKYAKPQELILGGRLYVYGQLTPAKP</sequence>
<dbReference type="STRING" id="1562698.DESAMIL20_301"/>
<dbReference type="AlphaFoldDB" id="A0A1X4XZ99"/>
<keyword evidence="3" id="KW-1185">Reference proteome</keyword>
<dbReference type="Proteomes" id="UP000194141">
    <property type="component" value="Unassembled WGS sequence"/>
</dbReference>
<keyword evidence="1" id="KW-1133">Transmembrane helix</keyword>
<dbReference type="RefSeq" id="WP_086033118.1">
    <property type="nucleotide sequence ID" value="NZ_MDSU01000002.1"/>
</dbReference>
<evidence type="ECO:0000256" key="1">
    <source>
        <dbReference type="SAM" id="Phobius"/>
    </source>
</evidence>
<dbReference type="EMBL" id="MDSU01000002">
    <property type="protein sequence ID" value="OSS42871.1"/>
    <property type="molecule type" value="Genomic_DNA"/>
</dbReference>
<keyword evidence="1" id="KW-0472">Membrane</keyword>
<evidence type="ECO:0000313" key="3">
    <source>
        <dbReference type="Proteomes" id="UP000194141"/>
    </source>
</evidence>
<comment type="caution">
    <text evidence="2">The sequence shown here is derived from an EMBL/GenBank/DDBJ whole genome shotgun (WGS) entry which is preliminary data.</text>
</comment>
<reference evidence="2 3" key="1">
    <citation type="journal article" date="2017" name="Front. Microbiol.">
        <title>Genome Sequence of Desulfurella amilsii Strain TR1 and Comparative Genomics of Desulfurellaceae Family.</title>
        <authorList>
            <person name="Florentino A.P."/>
            <person name="Stams A.J."/>
            <person name="Sanchez-Andrea I."/>
        </authorList>
    </citation>
    <scope>NUCLEOTIDE SEQUENCE [LARGE SCALE GENOMIC DNA]</scope>
    <source>
        <strain evidence="2 3">TR1</strain>
    </source>
</reference>
<keyword evidence="1" id="KW-0812">Transmembrane</keyword>
<proteinExistence type="predicted"/>
<name>A0A1X4XZ99_9BACT</name>
<gene>
    <name evidence="2" type="ORF">DESAMIL20_301</name>
</gene>